<comment type="caution">
    <text evidence="2">The sequence shown here is derived from an EMBL/GenBank/DDBJ whole genome shotgun (WGS) entry which is preliminary data.</text>
</comment>
<feature type="region of interest" description="Disordered" evidence="1">
    <location>
        <begin position="43"/>
        <end position="95"/>
    </location>
</feature>
<dbReference type="Proteomes" id="UP001066276">
    <property type="component" value="Chromosome 2_2"/>
</dbReference>
<protein>
    <submittedName>
        <fullName evidence="2">Uncharacterized protein</fullName>
    </submittedName>
</protein>
<proteinExistence type="predicted"/>
<name>A0AAV7UVL8_PLEWA</name>
<dbReference type="AlphaFoldDB" id="A0AAV7UVL8"/>
<accession>A0AAV7UVL8</accession>
<feature type="region of interest" description="Disordered" evidence="1">
    <location>
        <begin position="1"/>
        <end position="20"/>
    </location>
</feature>
<evidence type="ECO:0000256" key="1">
    <source>
        <dbReference type="SAM" id="MobiDB-lite"/>
    </source>
</evidence>
<organism evidence="2 3">
    <name type="scientific">Pleurodeles waltl</name>
    <name type="common">Iberian ribbed newt</name>
    <dbReference type="NCBI Taxonomy" id="8319"/>
    <lineage>
        <taxon>Eukaryota</taxon>
        <taxon>Metazoa</taxon>
        <taxon>Chordata</taxon>
        <taxon>Craniata</taxon>
        <taxon>Vertebrata</taxon>
        <taxon>Euteleostomi</taxon>
        <taxon>Amphibia</taxon>
        <taxon>Batrachia</taxon>
        <taxon>Caudata</taxon>
        <taxon>Salamandroidea</taxon>
        <taxon>Salamandridae</taxon>
        <taxon>Pleurodelinae</taxon>
        <taxon>Pleurodeles</taxon>
    </lineage>
</organism>
<sequence>MAGASPSPYRSEEKAPRGLCSPRCLLTCDDHILLRAGVGQWARSKPPYLTPSREQAPMYEQKQNSYRSGNDREQGADTTLLAPVTPETPEPLGLR</sequence>
<evidence type="ECO:0000313" key="2">
    <source>
        <dbReference type="EMBL" id="KAJ1191948.1"/>
    </source>
</evidence>
<keyword evidence="3" id="KW-1185">Reference proteome</keyword>
<gene>
    <name evidence="2" type="ORF">NDU88_001261</name>
</gene>
<evidence type="ECO:0000313" key="3">
    <source>
        <dbReference type="Proteomes" id="UP001066276"/>
    </source>
</evidence>
<dbReference type="EMBL" id="JANPWB010000004">
    <property type="protein sequence ID" value="KAJ1191948.1"/>
    <property type="molecule type" value="Genomic_DNA"/>
</dbReference>
<reference evidence="2" key="1">
    <citation type="journal article" date="2022" name="bioRxiv">
        <title>Sequencing and chromosome-scale assembly of the giantPleurodeles waltlgenome.</title>
        <authorList>
            <person name="Brown T."/>
            <person name="Elewa A."/>
            <person name="Iarovenko S."/>
            <person name="Subramanian E."/>
            <person name="Araus A.J."/>
            <person name="Petzold A."/>
            <person name="Susuki M."/>
            <person name="Suzuki K.-i.T."/>
            <person name="Hayashi T."/>
            <person name="Toyoda A."/>
            <person name="Oliveira C."/>
            <person name="Osipova E."/>
            <person name="Leigh N.D."/>
            <person name="Simon A."/>
            <person name="Yun M.H."/>
        </authorList>
    </citation>
    <scope>NUCLEOTIDE SEQUENCE</scope>
    <source>
        <strain evidence="2">20211129_DDA</strain>
        <tissue evidence="2">Liver</tissue>
    </source>
</reference>